<dbReference type="Proteomes" id="UP000051936">
    <property type="component" value="Unassembled WGS sequence"/>
</dbReference>
<dbReference type="AlphaFoldDB" id="A0A0R3DU75"/>
<dbReference type="OrthoDB" id="9789139at2"/>
<organism evidence="1 2">
    <name type="scientific">Bradyrhizobium manausense</name>
    <dbReference type="NCBI Taxonomy" id="989370"/>
    <lineage>
        <taxon>Bacteria</taxon>
        <taxon>Pseudomonadati</taxon>
        <taxon>Pseudomonadota</taxon>
        <taxon>Alphaproteobacteria</taxon>
        <taxon>Hyphomicrobiales</taxon>
        <taxon>Nitrobacteraceae</taxon>
        <taxon>Bradyrhizobium</taxon>
    </lineage>
</organism>
<comment type="caution">
    <text evidence="1">The sequence shown here is derived from an EMBL/GenBank/DDBJ whole genome shotgun (WGS) entry which is preliminary data.</text>
</comment>
<protein>
    <recommendedName>
        <fullName evidence="3">DGQHR domain-containing protein</fullName>
    </recommendedName>
</protein>
<reference evidence="1 2" key="1">
    <citation type="submission" date="2015-09" db="EMBL/GenBank/DDBJ databases">
        <title>Draft Genome Sequence of Bradyrhizobium manausense Strain BR 3351T, a Novel Symbiotic Nitrogen-Fixing Alphaproteobacterium Isolated from Brazilian Amazon Rain Forest.</title>
        <authorList>
            <person name="De Araujo J.L."/>
            <person name="Zilli J.E."/>
        </authorList>
    </citation>
    <scope>NUCLEOTIDE SEQUENCE [LARGE SCALE GENOMIC DNA]</scope>
    <source>
        <strain evidence="1 2">BR3351</strain>
    </source>
</reference>
<keyword evidence="2" id="KW-1185">Reference proteome</keyword>
<dbReference type="NCBIfam" id="TIGR03187">
    <property type="entry name" value="DGQHR"/>
    <property type="match status" value="1"/>
</dbReference>
<evidence type="ECO:0000313" key="2">
    <source>
        <dbReference type="Proteomes" id="UP000051936"/>
    </source>
</evidence>
<dbReference type="CDD" id="cd16413">
    <property type="entry name" value="DGQHR_domain"/>
    <property type="match status" value="1"/>
</dbReference>
<gene>
    <name evidence="1" type="ORF">AOQ71_15080</name>
</gene>
<sequence>MDHFREVTAIKVPQWLAGWNEISFNPKEHRKRPKPYFYLFSLPARELRSLTGIARRSASGIAPRAADLGIQRQHEPERSEEIKQFVEYGFPWSTLNESKRQSAEFNDLRKPGWLPTAIVINILEITDSRPSGGVDQNDLVTIAQEGQSHKIILPYSDWTPDWRPSHSPPFEVIDGQHRLWAFEAGDTDFELPVVAFHGLDISWQAYLFWTINIKPKRINPSLAFDLYPLLRTEDWLDRAEGHEVYRDTRSQELTEALWSHPESPWHDRINMLGEKGNPWVTQSAWIKTLTSTFVRRWTGRSTGPGGLFGSRMQEGEEVLGWSRAQQAAFLIFAWKAFRDAVGKMDSGWAKKLRIQAIKDSAASASSGEDPAFYGRYSLIPSDQGVRGYLHVLNDICFTWASHLQLRSWQVERRAGASDADAVALALTTLSRHPASDFVSSYAQQAARFDWRSSSTPELTDQERRAKLVFRGSSGYRELRAQLIETLRDGKGDIAEAAKRL</sequence>
<evidence type="ECO:0008006" key="3">
    <source>
        <dbReference type="Google" id="ProtNLM"/>
    </source>
</evidence>
<proteinExistence type="predicted"/>
<dbReference type="EMBL" id="LJYG01000055">
    <property type="protein sequence ID" value="KRQ13270.1"/>
    <property type="molecule type" value="Genomic_DNA"/>
</dbReference>
<name>A0A0R3DU75_9BRAD</name>
<dbReference type="InterPro" id="IPR017601">
    <property type="entry name" value="DGQHR-contain_dom"/>
</dbReference>
<evidence type="ECO:0000313" key="1">
    <source>
        <dbReference type="EMBL" id="KRQ13270.1"/>
    </source>
</evidence>
<accession>A0A0R3DU75</accession>